<accession>A0A0F8ZRX0</accession>
<dbReference type="Pfam" id="PF08484">
    <property type="entry name" value="Methyltransf_14"/>
    <property type="match status" value="1"/>
</dbReference>
<dbReference type="EMBL" id="LAZR01058802">
    <property type="protein sequence ID" value="KKK69129.1"/>
    <property type="molecule type" value="Genomic_DNA"/>
</dbReference>
<evidence type="ECO:0000259" key="1">
    <source>
        <dbReference type="Pfam" id="PF08484"/>
    </source>
</evidence>
<dbReference type="AlphaFoldDB" id="A0A0F8ZRX0"/>
<dbReference type="InterPro" id="IPR013691">
    <property type="entry name" value="MeTrfase_14"/>
</dbReference>
<dbReference type="Pfam" id="PF13489">
    <property type="entry name" value="Methyltransf_23"/>
    <property type="match status" value="1"/>
</dbReference>
<feature type="domain" description="C-methyltransferase" evidence="1">
    <location>
        <begin position="201"/>
        <end position="355"/>
    </location>
</feature>
<proteinExistence type="predicted"/>
<dbReference type="Gene3D" id="6.10.250.3100">
    <property type="match status" value="1"/>
</dbReference>
<protein>
    <recommendedName>
        <fullName evidence="1">C-methyltransferase domain-containing protein</fullName>
    </recommendedName>
</protein>
<gene>
    <name evidence="2" type="ORF">LCGC14_2937140</name>
</gene>
<dbReference type="SUPFAM" id="SSF53335">
    <property type="entry name" value="S-adenosyl-L-methionine-dependent methyltransferases"/>
    <property type="match status" value="1"/>
</dbReference>
<sequence length="360" mass="41055">DLMLCSNTECRLLQLGHTVNSDLLFRNYYYRSGMNQTMRDALADITTQAQKKVVLERRDTVVDIGANDGTLLNTYPQGITKIGFEPALNLREDAERGGNHIISDYFSRQAYPEHASKAKIITAIAMFYDLEDPHQFVSDVADILADDGVFTIQLSYLPLMLFQNAFDNVCHEHLAYHSLRSLDFIVSQHGLKMFDAEINDVNAGSIRVYMGRERSPSPMMIALRRWEEAIRLDTRDPYDEFAERVEAIRDQLVNIVGDITSEGKKVYGYAASTKGNVTLQYCGFGPEHIPAIADINRRKWGKYCAGSGIPVVSEEEARKDNPDYFLVLAWAFMDEFRRREEKWRGQGGKFIIPMPEVRIE</sequence>
<evidence type="ECO:0000313" key="2">
    <source>
        <dbReference type="EMBL" id="KKK69129.1"/>
    </source>
</evidence>
<dbReference type="InterPro" id="IPR029063">
    <property type="entry name" value="SAM-dependent_MTases_sf"/>
</dbReference>
<organism evidence="2">
    <name type="scientific">marine sediment metagenome</name>
    <dbReference type="NCBI Taxonomy" id="412755"/>
    <lineage>
        <taxon>unclassified sequences</taxon>
        <taxon>metagenomes</taxon>
        <taxon>ecological metagenomes</taxon>
    </lineage>
</organism>
<name>A0A0F8ZRX0_9ZZZZ</name>
<dbReference type="Gene3D" id="3.40.50.720">
    <property type="entry name" value="NAD(P)-binding Rossmann-like Domain"/>
    <property type="match status" value="1"/>
</dbReference>
<reference evidence="2" key="1">
    <citation type="journal article" date="2015" name="Nature">
        <title>Complex archaea that bridge the gap between prokaryotes and eukaryotes.</title>
        <authorList>
            <person name="Spang A."/>
            <person name="Saw J.H."/>
            <person name="Jorgensen S.L."/>
            <person name="Zaremba-Niedzwiedzka K."/>
            <person name="Martijn J."/>
            <person name="Lind A.E."/>
            <person name="van Eijk R."/>
            <person name="Schleper C."/>
            <person name="Guy L."/>
            <person name="Ettema T.J."/>
        </authorList>
    </citation>
    <scope>NUCLEOTIDE SEQUENCE</scope>
</reference>
<feature type="non-terminal residue" evidence="2">
    <location>
        <position position="1"/>
    </location>
</feature>
<comment type="caution">
    <text evidence="2">The sequence shown here is derived from an EMBL/GenBank/DDBJ whole genome shotgun (WGS) entry which is preliminary data.</text>
</comment>
<dbReference type="Gene3D" id="3.40.50.150">
    <property type="entry name" value="Vaccinia Virus protein VP39"/>
    <property type="match status" value="1"/>
</dbReference>